<reference evidence="1 2" key="1">
    <citation type="journal article" date="2014" name="Nat. Commun.">
        <title>Molecular traces of alternative social organization in a termite genome.</title>
        <authorList>
            <person name="Terrapon N."/>
            <person name="Li C."/>
            <person name="Robertson H.M."/>
            <person name="Ji L."/>
            <person name="Meng X."/>
            <person name="Booth W."/>
            <person name="Chen Z."/>
            <person name="Childers C.P."/>
            <person name="Glastad K.M."/>
            <person name="Gokhale K."/>
            <person name="Gowin J."/>
            <person name="Gronenberg W."/>
            <person name="Hermansen R.A."/>
            <person name="Hu H."/>
            <person name="Hunt B.G."/>
            <person name="Huylmans A.K."/>
            <person name="Khalil S.M."/>
            <person name="Mitchell R.D."/>
            <person name="Munoz-Torres M.C."/>
            <person name="Mustard J.A."/>
            <person name="Pan H."/>
            <person name="Reese J.T."/>
            <person name="Scharf M.E."/>
            <person name="Sun F."/>
            <person name="Vogel H."/>
            <person name="Xiao J."/>
            <person name="Yang W."/>
            <person name="Yang Z."/>
            <person name="Yang Z."/>
            <person name="Zhou J."/>
            <person name="Zhu J."/>
            <person name="Brent C.S."/>
            <person name="Elsik C.G."/>
            <person name="Goodisman M.A."/>
            <person name="Liberles D.A."/>
            <person name="Roe R.M."/>
            <person name="Vargo E.L."/>
            <person name="Vilcinskas A."/>
            <person name="Wang J."/>
            <person name="Bornberg-Bauer E."/>
            <person name="Korb J."/>
            <person name="Zhang G."/>
            <person name="Liebig J."/>
        </authorList>
    </citation>
    <scope>NUCLEOTIDE SEQUENCE [LARGE SCALE GENOMIC DNA]</scope>
    <source>
        <tissue evidence="1">Whole organism</tissue>
    </source>
</reference>
<dbReference type="EMBL" id="KK853109">
    <property type="protein sequence ID" value="KDR11255.1"/>
    <property type="molecule type" value="Genomic_DNA"/>
</dbReference>
<gene>
    <name evidence="1" type="ORF">L798_14520</name>
</gene>
<keyword evidence="2" id="KW-1185">Reference proteome</keyword>
<evidence type="ECO:0000313" key="2">
    <source>
        <dbReference type="Proteomes" id="UP000027135"/>
    </source>
</evidence>
<name>A0A067QPC6_ZOONE</name>
<organism evidence="1 2">
    <name type="scientific">Zootermopsis nevadensis</name>
    <name type="common">Dampwood termite</name>
    <dbReference type="NCBI Taxonomy" id="136037"/>
    <lineage>
        <taxon>Eukaryota</taxon>
        <taxon>Metazoa</taxon>
        <taxon>Ecdysozoa</taxon>
        <taxon>Arthropoda</taxon>
        <taxon>Hexapoda</taxon>
        <taxon>Insecta</taxon>
        <taxon>Pterygota</taxon>
        <taxon>Neoptera</taxon>
        <taxon>Polyneoptera</taxon>
        <taxon>Dictyoptera</taxon>
        <taxon>Blattodea</taxon>
        <taxon>Blattoidea</taxon>
        <taxon>Termitoidae</taxon>
        <taxon>Termopsidae</taxon>
        <taxon>Zootermopsis</taxon>
    </lineage>
</organism>
<dbReference type="AlphaFoldDB" id="A0A067QPC6"/>
<sequence>MCPSPVSVACLGRLSLSRAAKLYLYVSRSSSAHSRLRSQPELKPARKKRTRGDDTVTDFFLRMAETVKTFPPFLQAQVKNKVFTAVNSAKLMMHNLGNLCKTVGTSDYLIPPAVNSQELPV</sequence>
<accession>A0A067QPC6</accession>
<dbReference type="Proteomes" id="UP000027135">
    <property type="component" value="Unassembled WGS sequence"/>
</dbReference>
<protein>
    <submittedName>
        <fullName evidence="1">Uncharacterized protein</fullName>
    </submittedName>
</protein>
<proteinExistence type="predicted"/>
<evidence type="ECO:0000313" key="1">
    <source>
        <dbReference type="EMBL" id="KDR11255.1"/>
    </source>
</evidence>
<dbReference type="InParanoid" id="A0A067QPC6"/>